<dbReference type="RefSeq" id="WP_002728960.1">
    <property type="nucleotide sequence ID" value="NZ_CAHP01000021.1"/>
</dbReference>
<dbReference type="EMBL" id="CAHP01000021">
    <property type="protein sequence ID" value="CCG41669.1"/>
    <property type="molecule type" value="Genomic_DNA"/>
</dbReference>
<dbReference type="Proteomes" id="UP000004169">
    <property type="component" value="Unassembled WGS sequence"/>
</dbReference>
<evidence type="ECO:0000313" key="2">
    <source>
        <dbReference type="Proteomes" id="UP000004169"/>
    </source>
</evidence>
<dbReference type="Pfam" id="PF10098">
    <property type="entry name" value="DUF2336"/>
    <property type="match status" value="1"/>
</dbReference>
<dbReference type="eggNOG" id="COG5330">
    <property type="taxonomic scope" value="Bacteria"/>
</dbReference>
<evidence type="ECO:0008006" key="3">
    <source>
        <dbReference type="Google" id="ProtNLM"/>
    </source>
</evidence>
<reference evidence="1 2" key="1">
    <citation type="journal article" date="2012" name="J. Bacteriol.">
        <title>Draft Genome Sequence of the Purple Photosynthetic Bacterium Phaeospirillum molischianum DSM120, a Particularly Versatile Bacterium.</title>
        <authorList>
            <person name="Duquesne K."/>
            <person name="Prima V."/>
            <person name="Ji B."/>
            <person name="Rouy Z."/>
            <person name="Medigue C."/>
            <person name="Talla E."/>
            <person name="Sturgis J.N."/>
        </authorList>
    </citation>
    <scope>NUCLEOTIDE SEQUENCE [LARGE SCALE GENOMIC DNA]</scope>
    <source>
        <strain evidence="2">DSM120</strain>
    </source>
</reference>
<dbReference type="InterPro" id="IPR019285">
    <property type="entry name" value="DUF2336"/>
</dbReference>
<sequence>MAGFLKRLFSGGKKPIDYDRAKDLAAHPNSQVRADLARRGDIRPEILYFLAGDTDPAVRRSVAANDSAPPQANLLLAADRDDEVRGDLATKIARLAPGLSAHDQDRLHRLTYEALEIIARDQIPRIRQILSQALKDVANAPPDVIRRLARDAELVVSGPILRFSPVLTDEDLLEIIGTDPIPGALTAISRRAGINTQVCDAIAATDDVDAIAVLLGNPLAQIREETLDQLVHRAADIEAWHRPFVERPRIPTRVAHRLARFVAADLLRTLADRDDLDPETTALVALMVEKRIGETAHSPEATASNRRAADLSEAEARARALMDGGHLTETTIDTALASGDLAFVTAAVTLLAGMSAKSVAKVVDTQSAKGIIAITWKAGLSSGFSLQLQTRLLRLPPSRVIAPADGDFPLTTREMEWQLEFFDTPE</sequence>
<accession>H8FTI1</accession>
<organism evidence="1 2">
    <name type="scientific">Magnetospirillum molischianum DSM 120</name>
    <dbReference type="NCBI Taxonomy" id="1150626"/>
    <lineage>
        <taxon>Bacteria</taxon>
        <taxon>Pseudomonadati</taxon>
        <taxon>Pseudomonadota</taxon>
        <taxon>Alphaproteobacteria</taxon>
        <taxon>Rhodospirillales</taxon>
        <taxon>Rhodospirillaceae</taxon>
        <taxon>Magnetospirillum</taxon>
    </lineage>
</organism>
<keyword evidence="2" id="KW-1185">Reference proteome</keyword>
<dbReference type="AlphaFoldDB" id="H8FTI1"/>
<gene>
    <name evidence="1" type="ORF">PHAMO_280203</name>
</gene>
<dbReference type="OrthoDB" id="7888976at2"/>
<name>H8FTI1_MAGML</name>
<dbReference type="STRING" id="1150626.PHAMO_280203"/>
<protein>
    <recommendedName>
        <fullName evidence="3">DUF2336 domain-containing protein</fullName>
    </recommendedName>
</protein>
<evidence type="ECO:0000313" key="1">
    <source>
        <dbReference type="EMBL" id="CCG41669.1"/>
    </source>
</evidence>
<proteinExistence type="predicted"/>
<comment type="caution">
    <text evidence="1">The sequence shown here is derived from an EMBL/GenBank/DDBJ whole genome shotgun (WGS) entry which is preliminary data.</text>
</comment>